<evidence type="ECO:0000256" key="7">
    <source>
        <dbReference type="ARBA" id="ARBA00022737"/>
    </source>
</evidence>
<keyword evidence="9 13" id="KW-0472">Membrane</keyword>
<organism evidence="15 16">
    <name type="scientific">Acacia crassicarpa</name>
    <name type="common">northern wattle</name>
    <dbReference type="NCBI Taxonomy" id="499986"/>
    <lineage>
        <taxon>Eukaryota</taxon>
        <taxon>Viridiplantae</taxon>
        <taxon>Streptophyta</taxon>
        <taxon>Embryophyta</taxon>
        <taxon>Tracheophyta</taxon>
        <taxon>Spermatophyta</taxon>
        <taxon>Magnoliopsida</taxon>
        <taxon>eudicotyledons</taxon>
        <taxon>Gunneridae</taxon>
        <taxon>Pentapetalae</taxon>
        <taxon>rosids</taxon>
        <taxon>fabids</taxon>
        <taxon>Fabales</taxon>
        <taxon>Fabaceae</taxon>
        <taxon>Caesalpinioideae</taxon>
        <taxon>mimosoid clade</taxon>
        <taxon>Acacieae</taxon>
        <taxon>Acacia</taxon>
    </lineage>
</organism>
<dbReference type="InterPro" id="IPR053211">
    <property type="entry name" value="DNA_repair-toleration"/>
</dbReference>
<evidence type="ECO:0000256" key="12">
    <source>
        <dbReference type="SAM" id="MobiDB-lite"/>
    </source>
</evidence>
<dbReference type="Pfam" id="PF13855">
    <property type="entry name" value="LRR_8"/>
    <property type="match status" value="3"/>
</dbReference>
<evidence type="ECO:0000256" key="13">
    <source>
        <dbReference type="SAM" id="Phobius"/>
    </source>
</evidence>
<keyword evidence="5 13" id="KW-0812">Transmembrane</keyword>
<dbReference type="FunFam" id="3.80.10.10:FF:000095">
    <property type="entry name" value="LRR receptor-like serine/threonine-protein kinase GSO1"/>
    <property type="match status" value="1"/>
</dbReference>
<comment type="subcellular location">
    <subcellularLocation>
        <location evidence="1">Cell membrane</location>
        <topology evidence="1">Single-pass type I membrane protein</topology>
    </subcellularLocation>
</comment>
<dbReference type="PANTHER" id="PTHR48060:SF21">
    <property type="entry name" value="L DOMAIN-LIKE PROTEIN"/>
    <property type="match status" value="1"/>
</dbReference>
<dbReference type="Pfam" id="PF13516">
    <property type="entry name" value="LRR_6"/>
    <property type="match status" value="1"/>
</dbReference>
<evidence type="ECO:0000256" key="10">
    <source>
        <dbReference type="ARBA" id="ARBA00023170"/>
    </source>
</evidence>
<dbReference type="Pfam" id="PF00560">
    <property type="entry name" value="LRR_1"/>
    <property type="match status" value="5"/>
</dbReference>
<evidence type="ECO:0000256" key="11">
    <source>
        <dbReference type="ARBA" id="ARBA00023180"/>
    </source>
</evidence>
<feature type="chain" id="PRO_5042191601" description="Verticillium wilt resistance-like protein" evidence="14">
    <location>
        <begin position="22"/>
        <end position="1076"/>
    </location>
</feature>
<keyword evidence="3" id="KW-1003">Cell membrane</keyword>
<dbReference type="PRINTS" id="PR00019">
    <property type="entry name" value="LEURICHRPT"/>
</dbReference>
<evidence type="ECO:0000256" key="14">
    <source>
        <dbReference type="SAM" id="SignalP"/>
    </source>
</evidence>
<dbReference type="EMBL" id="JAWXYG010000007">
    <property type="protein sequence ID" value="KAK4268560.1"/>
    <property type="molecule type" value="Genomic_DNA"/>
</dbReference>
<evidence type="ECO:0000256" key="1">
    <source>
        <dbReference type="ARBA" id="ARBA00004251"/>
    </source>
</evidence>
<dbReference type="InterPro" id="IPR001611">
    <property type="entry name" value="Leu-rich_rpt"/>
</dbReference>
<sequence length="1076" mass="120906">MKISFLLWLSFLFCYYWVCLSFSVSLVSGHSVHCLQDQKLLLLQLKKNLKFNPTASIKLVCWNESVPCSEWRGVSWDEEGHVAGLDLSEESIFGGLDNSSTLFSLQYLSHLNLAFNNFNSAIPSSIRDLKNLTSLNLSSASFVDQIPMEIALLTRLTILDLSTSYYLTGSDSALKLENPNLEKLVQTLSEVRELYLDGINVALDGNEWGHTLSYFLPYLQVLSMSRCNLSGPIHSSLKKLQNVSIIHLAGNNLSAAVPSFFAKFSNLTNLDLNFCNLRGRFANKIFQLQSLTSLDMSYNHDLQGSLPYFPQNRSLKTLILSLTSFSGALPGSISNLRQLSRLEISKCQFNGTLPDSMSNLTELTYLDLSFNNFTGTIPSFGKAKKLTHIDLSHNKLNGEVTSAHFKGLEKLVSIDLQNNFLNGSIPLSLFWLPLLQSIQLSDNHLSQGQLDTISNVPSSTLQVLDLSSNYLRGPIPEFIFDLKGLKVLQLSSNKFNGTLQLDKFERLRNLTTLGLSNNNLSIDANVRNANQLSFPHMTNLMLASCNLRQFPGFLKNMSKLTNLDLSNNGIAEKIPKWIWELGYLCELNLSHNSMREIERTPQTFISNNLSMLDLHDNCLQGTLPTFPPVASYLDYSYNKFISIIPPDIGNYLSNTIFLSLSHNALYEGIPDSICNASFLQVLDLSNNNFSGVIPHCLTKSKTLGVLNLRKNKISANIPDTFQASCTLQTLDLSSNNLQGPIPKSLSHCNTLEVLDIGNNKINDQFPCLLKTIPTLRVMVLRRNNFQGPIRCPNMKRMIWKMLQIVDLAFNNFSGMLPEEFFQTWKAMMLDKNQTVSKANQIDFTFFRFSQLNYQNRVIVTMKGREMAFTKILTVFTSIDFSSNHFEGPISQEMMDFTALIGLNLSNNNLTGRIPSSMWKLQQLESLDLSNNSFTGEIPSQLASLSFLSYLNLSHNHLVGKIPTGTQLQTFDASSFQGNDGLYGPPLTQSPNNGPQGPMPPTSSANNQAIGFEFIKGLELGVIFGLGIIIGPLFFWRRWTIRYWRCVDSILCSIFPQIYVDYQRREGQWITVLRRSH</sequence>
<dbReference type="InterPro" id="IPR003591">
    <property type="entry name" value="Leu-rich_rpt_typical-subtyp"/>
</dbReference>
<keyword evidence="8 13" id="KW-1133">Transmembrane helix</keyword>
<protein>
    <recommendedName>
        <fullName evidence="17">Verticillium wilt resistance-like protein</fullName>
    </recommendedName>
</protein>
<evidence type="ECO:0000313" key="16">
    <source>
        <dbReference type="Proteomes" id="UP001293593"/>
    </source>
</evidence>
<dbReference type="SUPFAM" id="SSF52058">
    <property type="entry name" value="L domain-like"/>
    <property type="match status" value="3"/>
</dbReference>
<keyword evidence="4" id="KW-0433">Leucine-rich repeat</keyword>
<accession>A0AAE1JDR4</accession>
<dbReference type="AlphaFoldDB" id="A0AAE1JDR4"/>
<gene>
    <name evidence="15" type="ORF">QN277_025202</name>
</gene>
<dbReference type="Proteomes" id="UP001293593">
    <property type="component" value="Unassembled WGS sequence"/>
</dbReference>
<comment type="caution">
    <text evidence="15">The sequence shown here is derived from an EMBL/GenBank/DDBJ whole genome shotgun (WGS) entry which is preliminary data.</text>
</comment>
<comment type="similarity">
    <text evidence="2">Belongs to the RLP family.</text>
</comment>
<evidence type="ECO:0000256" key="5">
    <source>
        <dbReference type="ARBA" id="ARBA00022692"/>
    </source>
</evidence>
<evidence type="ECO:0000256" key="3">
    <source>
        <dbReference type="ARBA" id="ARBA00022475"/>
    </source>
</evidence>
<feature type="region of interest" description="Disordered" evidence="12">
    <location>
        <begin position="981"/>
        <end position="1002"/>
    </location>
</feature>
<keyword evidence="6 14" id="KW-0732">Signal</keyword>
<dbReference type="InterPro" id="IPR032675">
    <property type="entry name" value="LRR_dom_sf"/>
</dbReference>
<dbReference type="Gene3D" id="3.80.10.10">
    <property type="entry name" value="Ribonuclease Inhibitor"/>
    <property type="match status" value="6"/>
</dbReference>
<dbReference type="GO" id="GO:0005886">
    <property type="term" value="C:plasma membrane"/>
    <property type="evidence" value="ECO:0007669"/>
    <property type="project" value="UniProtKB-SubCell"/>
</dbReference>
<feature type="signal peptide" evidence="14">
    <location>
        <begin position="1"/>
        <end position="21"/>
    </location>
</feature>
<evidence type="ECO:0000313" key="15">
    <source>
        <dbReference type="EMBL" id="KAK4268560.1"/>
    </source>
</evidence>
<evidence type="ECO:0000256" key="9">
    <source>
        <dbReference type="ARBA" id="ARBA00023136"/>
    </source>
</evidence>
<dbReference type="FunFam" id="3.80.10.10:FF:000041">
    <property type="entry name" value="LRR receptor-like serine/threonine-protein kinase ERECTA"/>
    <property type="match status" value="1"/>
</dbReference>
<reference evidence="15" key="1">
    <citation type="submission" date="2023-10" db="EMBL/GenBank/DDBJ databases">
        <title>Chromosome-level genome of the transformable northern wattle, Acacia crassicarpa.</title>
        <authorList>
            <person name="Massaro I."/>
            <person name="Sinha N.R."/>
            <person name="Poethig S."/>
            <person name="Leichty A.R."/>
        </authorList>
    </citation>
    <scope>NUCLEOTIDE SEQUENCE</scope>
    <source>
        <strain evidence="15">Acra3RX</strain>
        <tissue evidence="15">Leaf</tissue>
    </source>
</reference>
<evidence type="ECO:0000256" key="8">
    <source>
        <dbReference type="ARBA" id="ARBA00022989"/>
    </source>
</evidence>
<name>A0AAE1JDR4_9FABA</name>
<keyword evidence="11" id="KW-0325">Glycoprotein</keyword>
<evidence type="ECO:0000256" key="6">
    <source>
        <dbReference type="ARBA" id="ARBA00022729"/>
    </source>
</evidence>
<proteinExistence type="inferred from homology"/>
<evidence type="ECO:0008006" key="17">
    <source>
        <dbReference type="Google" id="ProtNLM"/>
    </source>
</evidence>
<keyword evidence="7" id="KW-0677">Repeat</keyword>
<keyword evidence="16" id="KW-1185">Reference proteome</keyword>
<dbReference type="SMART" id="SM00369">
    <property type="entry name" value="LRR_TYP"/>
    <property type="match status" value="9"/>
</dbReference>
<evidence type="ECO:0000256" key="2">
    <source>
        <dbReference type="ARBA" id="ARBA00009592"/>
    </source>
</evidence>
<dbReference type="FunFam" id="3.80.10.10:FF:000111">
    <property type="entry name" value="LRR receptor-like serine/threonine-protein kinase ERECTA"/>
    <property type="match status" value="1"/>
</dbReference>
<evidence type="ECO:0000256" key="4">
    <source>
        <dbReference type="ARBA" id="ARBA00022614"/>
    </source>
</evidence>
<feature type="transmembrane region" description="Helical" evidence="13">
    <location>
        <begin position="1013"/>
        <end position="1034"/>
    </location>
</feature>
<dbReference type="PANTHER" id="PTHR48060">
    <property type="entry name" value="DNA DAMAGE-REPAIR/TOLERATION PROTEIN DRT100"/>
    <property type="match status" value="1"/>
</dbReference>
<keyword evidence="10" id="KW-0675">Receptor</keyword>